<keyword evidence="3" id="KW-1185">Reference proteome</keyword>
<reference evidence="2 3" key="1">
    <citation type="journal article" date="2017" name="Int. J. Syst. Evol. Microbiol.">
        <title>Ramlibacter alkalitolerans sp. nov., alkali-tolerant bacterium isolated from soil of ginseng.</title>
        <authorList>
            <person name="Lee D.H."/>
            <person name="Cha C.J."/>
        </authorList>
    </citation>
    <scope>NUCLEOTIDE SEQUENCE [LARGE SCALE GENOMIC DNA]</scope>
    <source>
        <strain evidence="2 3">KACC 19305</strain>
    </source>
</reference>
<proteinExistence type="predicted"/>
<evidence type="ECO:0000256" key="1">
    <source>
        <dbReference type="SAM" id="SignalP"/>
    </source>
</evidence>
<sequence length="166" mass="16727">MKTMHRTALPVVVASVVGAAAGSLAWGTSAAADPAPVEKTLLALAAGTVGADGAASEPVVFTGQASITGRVIYDTVFGAPPVLELIVDLSQVTGKGLRTGKAYQVASQAILHRPLKAFEPVELGFSFAADGGVTLARSALATFGVYYNAASGVSTTPVQISTVPRT</sequence>
<evidence type="ECO:0000313" key="3">
    <source>
        <dbReference type="Proteomes" id="UP000622707"/>
    </source>
</evidence>
<feature type="signal peptide" evidence="1">
    <location>
        <begin position="1"/>
        <end position="25"/>
    </location>
</feature>
<dbReference type="RefSeq" id="WP_201693440.1">
    <property type="nucleotide sequence ID" value="NZ_JAEQND010000023.1"/>
</dbReference>
<accession>A0ABS1JX47</accession>
<organism evidence="2 3">
    <name type="scientific">Ramlibacter alkalitolerans</name>
    <dbReference type="NCBI Taxonomy" id="2039631"/>
    <lineage>
        <taxon>Bacteria</taxon>
        <taxon>Pseudomonadati</taxon>
        <taxon>Pseudomonadota</taxon>
        <taxon>Betaproteobacteria</taxon>
        <taxon>Burkholderiales</taxon>
        <taxon>Comamonadaceae</taxon>
        <taxon>Ramlibacter</taxon>
    </lineage>
</organism>
<gene>
    <name evidence="2" type="ORF">JI746_27115</name>
</gene>
<keyword evidence="1" id="KW-0732">Signal</keyword>
<comment type="caution">
    <text evidence="2">The sequence shown here is derived from an EMBL/GenBank/DDBJ whole genome shotgun (WGS) entry which is preliminary data.</text>
</comment>
<dbReference type="EMBL" id="JAEQND010000023">
    <property type="protein sequence ID" value="MBL0428803.1"/>
    <property type="molecule type" value="Genomic_DNA"/>
</dbReference>
<evidence type="ECO:0000313" key="2">
    <source>
        <dbReference type="EMBL" id="MBL0428803.1"/>
    </source>
</evidence>
<dbReference type="Proteomes" id="UP000622707">
    <property type="component" value="Unassembled WGS sequence"/>
</dbReference>
<name>A0ABS1JX47_9BURK</name>
<feature type="chain" id="PRO_5046070862" evidence="1">
    <location>
        <begin position="26"/>
        <end position="166"/>
    </location>
</feature>
<protein>
    <submittedName>
        <fullName evidence="2">Uncharacterized protein</fullName>
    </submittedName>
</protein>